<dbReference type="SUPFAM" id="SSF55961">
    <property type="entry name" value="Bet v1-like"/>
    <property type="match status" value="1"/>
</dbReference>
<proteinExistence type="predicted"/>
<dbReference type="Pfam" id="PF19112">
    <property type="entry name" value="VanA_C"/>
    <property type="match status" value="1"/>
</dbReference>
<evidence type="ECO:0000256" key="4">
    <source>
        <dbReference type="ARBA" id="ARBA00023004"/>
    </source>
</evidence>
<evidence type="ECO:0000256" key="5">
    <source>
        <dbReference type="ARBA" id="ARBA00023014"/>
    </source>
</evidence>
<keyword evidence="4" id="KW-0408">Iron</keyword>
<dbReference type="PROSITE" id="PS51296">
    <property type="entry name" value="RIESKE"/>
    <property type="match status" value="1"/>
</dbReference>
<dbReference type="Gene3D" id="3.90.380.10">
    <property type="entry name" value="Naphthalene 1,2-dioxygenase Alpha Subunit, Chain A, domain 1"/>
    <property type="match status" value="1"/>
</dbReference>
<dbReference type="EMBL" id="UASS01000011">
    <property type="protein sequence ID" value="SPX60660.1"/>
    <property type="molecule type" value="Genomic_DNA"/>
</dbReference>
<evidence type="ECO:0000313" key="7">
    <source>
        <dbReference type="EMBL" id="KTC96672.1"/>
    </source>
</evidence>
<evidence type="ECO:0000313" key="9">
    <source>
        <dbReference type="Proteomes" id="UP000054698"/>
    </source>
</evidence>
<evidence type="ECO:0000313" key="8">
    <source>
        <dbReference type="EMBL" id="SPX60660.1"/>
    </source>
</evidence>
<dbReference type="Proteomes" id="UP000054698">
    <property type="component" value="Unassembled WGS sequence"/>
</dbReference>
<dbReference type="AlphaFoldDB" id="A0A0W0TM35"/>
<dbReference type="InterPro" id="IPR050584">
    <property type="entry name" value="Cholesterol_7-desaturase"/>
</dbReference>
<organism evidence="7 9">
    <name type="scientific">Legionella feeleii</name>
    <dbReference type="NCBI Taxonomy" id="453"/>
    <lineage>
        <taxon>Bacteria</taxon>
        <taxon>Pseudomonadati</taxon>
        <taxon>Pseudomonadota</taxon>
        <taxon>Gammaproteobacteria</taxon>
        <taxon>Legionellales</taxon>
        <taxon>Legionellaceae</taxon>
        <taxon>Legionella</taxon>
    </lineage>
</organism>
<keyword evidence="2" id="KW-0479">Metal-binding</keyword>
<dbReference type="PATRIC" id="fig|453.4.peg.1742"/>
<keyword evidence="5" id="KW-0411">Iron-sulfur</keyword>
<dbReference type="InterPro" id="IPR036922">
    <property type="entry name" value="Rieske_2Fe-2S_sf"/>
</dbReference>
<dbReference type="GO" id="GO:0046872">
    <property type="term" value="F:metal ion binding"/>
    <property type="evidence" value="ECO:0007669"/>
    <property type="project" value="UniProtKB-KW"/>
</dbReference>
<feature type="domain" description="Rieske" evidence="6">
    <location>
        <begin position="10"/>
        <end position="111"/>
    </location>
</feature>
<protein>
    <submittedName>
        <fullName evidence="7">Rieske 2Fe-2S domain protein</fullName>
        <ecNumber evidence="8">1.17.1.-</ecNumber>
    </submittedName>
</protein>
<dbReference type="PANTHER" id="PTHR21266">
    <property type="entry name" value="IRON-SULFUR DOMAIN CONTAINING PROTEIN"/>
    <property type="match status" value="1"/>
</dbReference>
<evidence type="ECO:0000313" key="10">
    <source>
        <dbReference type="Proteomes" id="UP000251942"/>
    </source>
</evidence>
<dbReference type="PANTHER" id="PTHR21266:SF60">
    <property type="entry name" value="3-KETOSTEROID-9-ALPHA-MONOOXYGENASE, OXYGENASE COMPONENT"/>
    <property type="match status" value="1"/>
</dbReference>
<dbReference type="EC" id="1.17.1.-" evidence="8"/>
<dbReference type="Gene3D" id="2.102.10.10">
    <property type="entry name" value="Rieske [2Fe-2S] iron-sulphur domain"/>
    <property type="match status" value="1"/>
</dbReference>
<keyword evidence="1" id="KW-0001">2Fe-2S</keyword>
<reference evidence="7 9" key="1">
    <citation type="submission" date="2015-11" db="EMBL/GenBank/DDBJ databases">
        <title>Genomic analysis of 38 Legionella species identifies large and diverse effector repertoires.</title>
        <authorList>
            <person name="Burstein D."/>
            <person name="Amaro F."/>
            <person name="Zusman T."/>
            <person name="Lifshitz Z."/>
            <person name="Cohen O."/>
            <person name="Gilbert J.A."/>
            <person name="Pupko T."/>
            <person name="Shuman H.A."/>
            <person name="Segal G."/>
        </authorList>
    </citation>
    <scope>NUCLEOTIDE SEQUENCE [LARGE SCALE GENOMIC DNA]</scope>
    <source>
        <strain evidence="7 9">WO-44C</strain>
    </source>
</reference>
<dbReference type="RefSeq" id="WP_058445590.1">
    <property type="nucleotide sequence ID" value="NZ_CAAAHT010000003.1"/>
</dbReference>
<dbReference type="STRING" id="453.Lfee_1584"/>
<dbReference type="EMBL" id="LNYB01000080">
    <property type="protein sequence ID" value="KTC96672.1"/>
    <property type="molecule type" value="Genomic_DNA"/>
</dbReference>
<dbReference type="SUPFAM" id="SSF50022">
    <property type="entry name" value="ISP domain"/>
    <property type="match status" value="1"/>
</dbReference>
<evidence type="ECO:0000256" key="2">
    <source>
        <dbReference type="ARBA" id="ARBA00022723"/>
    </source>
</evidence>
<dbReference type="GO" id="GO:0016491">
    <property type="term" value="F:oxidoreductase activity"/>
    <property type="evidence" value="ECO:0007669"/>
    <property type="project" value="UniProtKB-KW"/>
</dbReference>
<dbReference type="InterPro" id="IPR044043">
    <property type="entry name" value="VanA_C_cat"/>
</dbReference>
<reference evidence="8 10" key="2">
    <citation type="submission" date="2018-06" db="EMBL/GenBank/DDBJ databases">
        <authorList>
            <consortium name="Pathogen Informatics"/>
            <person name="Doyle S."/>
        </authorList>
    </citation>
    <scope>NUCLEOTIDE SEQUENCE [LARGE SCALE GENOMIC DNA]</scope>
    <source>
        <strain evidence="8 10">NCTC12022</strain>
    </source>
</reference>
<evidence type="ECO:0000256" key="1">
    <source>
        <dbReference type="ARBA" id="ARBA00022714"/>
    </source>
</evidence>
<dbReference type="OrthoDB" id="9769355at2"/>
<evidence type="ECO:0000259" key="6">
    <source>
        <dbReference type="PROSITE" id="PS51296"/>
    </source>
</evidence>
<keyword evidence="3 8" id="KW-0560">Oxidoreductase</keyword>
<dbReference type="Pfam" id="PF00355">
    <property type="entry name" value="Rieske"/>
    <property type="match status" value="1"/>
</dbReference>
<sequence length="332" mass="38295">MNLSQLKTQWLPIGPVKKISSRPQRFLLLGIPLVIFRVKEKIVALQDFCPHRGAPLSAGKLNGEVLQCAYHGWRFNTSGDCIDVPGLAKANCTNKRVPAYPTQIHLGLVFVCLEKNEDTLPLYEIPALQTERYHLHLLQLKLEGDVLNILENVLDATHTHFVHAGLLRHDDQRQPVTATLNVNQVSAEIRYDNESKQSGWISSLFEKNRQFSIGRFHLPLIAELEYHGHQHLTVAFTFFLSPMTSTDEYQVFFLISYRKNWLPGWIKKLFFLPFVKLALKQDKAILKKQAENRSYFPDSRFKSTELDIIRPHIERLLDGKAIDYQKVFKINL</sequence>
<gene>
    <name evidence="8" type="primary">kshA</name>
    <name evidence="7" type="ORF">Lfee_1584</name>
    <name evidence="8" type="ORF">NCTC12022_01392</name>
</gene>
<accession>A0A0W0TM35</accession>
<keyword evidence="9" id="KW-1185">Reference proteome</keyword>
<dbReference type="Proteomes" id="UP000251942">
    <property type="component" value="Unassembled WGS sequence"/>
</dbReference>
<dbReference type="InterPro" id="IPR017941">
    <property type="entry name" value="Rieske_2Fe-2S"/>
</dbReference>
<evidence type="ECO:0000256" key="3">
    <source>
        <dbReference type="ARBA" id="ARBA00023002"/>
    </source>
</evidence>
<dbReference type="GO" id="GO:0051537">
    <property type="term" value="F:2 iron, 2 sulfur cluster binding"/>
    <property type="evidence" value="ECO:0007669"/>
    <property type="project" value="UniProtKB-KW"/>
</dbReference>
<name>A0A0W0TM35_9GAMM</name>